<dbReference type="Proteomes" id="UP000293568">
    <property type="component" value="Chromosome"/>
</dbReference>
<dbReference type="OrthoDB" id="2910128at2"/>
<accession>A0A4P6ET27</accession>
<dbReference type="RefSeq" id="WP_129438602.1">
    <property type="nucleotide sequence ID" value="NZ_CP035492.1"/>
</dbReference>
<name>A0A4P6ET27_9BACL</name>
<evidence type="ECO:0000313" key="1">
    <source>
        <dbReference type="EMBL" id="QAY65746.1"/>
    </source>
</evidence>
<keyword evidence="2" id="KW-1185">Reference proteome</keyword>
<dbReference type="EMBL" id="CP035492">
    <property type="protein sequence ID" value="QAY65746.1"/>
    <property type="molecule type" value="Genomic_DNA"/>
</dbReference>
<evidence type="ECO:0000313" key="2">
    <source>
        <dbReference type="Proteomes" id="UP000293568"/>
    </source>
</evidence>
<reference evidence="1 2" key="1">
    <citation type="submission" date="2019-01" db="EMBL/GenBank/DDBJ databases">
        <title>Genome sequencing of strain FW100M-2.</title>
        <authorList>
            <person name="Heo J."/>
            <person name="Kim S.-J."/>
            <person name="Kim J.-S."/>
            <person name="Hong S.-B."/>
            <person name="Kwon S.-W."/>
        </authorList>
    </citation>
    <scope>NUCLEOTIDE SEQUENCE [LARGE SCALE GENOMIC DNA]</scope>
    <source>
        <strain evidence="1 2">FW100M-2</strain>
    </source>
</reference>
<proteinExistence type="predicted"/>
<dbReference type="AlphaFoldDB" id="A0A4P6ET27"/>
<dbReference type="KEGG" id="pprt:ET464_04495"/>
<evidence type="ECO:0008006" key="3">
    <source>
        <dbReference type="Google" id="ProtNLM"/>
    </source>
</evidence>
<sequence>MVKIGCLHAHYSNIPYLEAAAEGMDLIHFVDPGLINRVAAGMDLDKAKRKVHEQLHWIAGTGVEAIVITCTQYIALLDNEEEPVSSNLPVIAIDEPLFASICGNDGPQLFVFTNPATVKGTMDRLAAYARRHGRSGSLIQAHLIENVFELIMQGKKEQYDQAVAQELKQLLAGGAYKSISVAQLSMVDAAVLAECELAVTIGNPLQPLKEKLFSLYHK</sequence>
<organism evidence="1 2">
    <name type="scientific">Paenibacillus protaetiae</name>
    <dbReference type="NCBI Taxonomy" id="2509456"/>
    <lineage>
        <taxon>Bacteria</taxon>
        <taxon>Bacillati</taxon>
        <taxon>Bacillota</taxon>
        <taxon>Bacilli</taxon>
        <taxon>Bacillales</taxon>
        <taxon>Paenibacillaceae</taxon>
        <taxon>Paenibacillus</taxon>
    </lineage>
</organism>
<gene>
    <name evidence="1" type="ORF">ET464_04495</name>
</gene>
<protein>
    <recommendedName>
        <fullName evidence="3">Aspartate/glutamate racemase family protein</fullName>
    </recommendedName>
</protein>